<comment type="similarity">
    <text evidence="9">Belongs to the class I-like SAM-binding methyltransferase superfamily. Trm1 family.</text>
</comment>
<dbReference type="InterPro" id="IPR002905">
    <property type="entry name" value="Trm1"/>
</dbReference>
<name>A0A3N4L5I7_9PEZI</name>
<keyword evidence="1 9" id="KW-0820">tRNA-binding</keyword>
<sequence length="592" mass="64339">MGGKRDLLSKPVPQSSKDITLDDGKAYTAVTEGLATVLFPKITVKKDKAGNDVEVKGEVFYNPIQQFNRDLSVLTIKTFGDMFLEEKKEKKEQKLANKAKGKETKGKETKDGGPAKKTITAPTYTPTPPKFTILDALSATGLRALRYALEIPAATAITANDLEPSAVASITANIVHNSKNPATHPDTLEPSAAMSKISYEVIDLDPFGTASPFIDAAVQAVSDGGLLAVTCTDAGVWASAGYSEKCFSLYGGTPVKGEWCHEAGVRLILNSIAMAAARYGYWMEPLLSLSIDFYARVFVRIRKGPEMVKRLASNSMVVYNCDSGCGSWVVQKLGRSKEEKNKSGTGTFMKFGLARAPTTDSNCAECGFPMHLGGPMYAGPLHSTAFIKRLLVSLPSAPPSIYGTLPRITGMLQTALQESTPALAASPFFFATTRLAKTLHCIAPPLAAFRGALKGLGYEVSRSHCKPTSIKTNAPWNVIWEVMRRWVEKKPVKIEAFGDKHAAYKILRLGRVEGDEGTEEEKKLKELEVVFDEKLGADEDKASGLVRYQVNPTAHWGPMAKAKKEDMSKRVMEDGEGEEVEGKRVRRSEANA</sequence>
<dbReference type="GO" id="GO:0005634">
    <property type="term" value="C:nucleus"/>
    <property type="evidence" value="ECO:0007669"/>
    <property type="project" value="TreeGrafter"/>
</dbReference>
<keyword evidence="4 9" id="KW-0949">S-adenosyl-L-methionine</keyword>
<dbReference type="SUPFAM" id="SSF53335">
    <property type="entry name" value="S-adenosyl-L-methionine-dependent methyltransferases"/>
    <property type="match status" value="1"/>
</dbReference>
<feature type="region of interest" description="Disordered" evidence="10">
    <location>
        <begin position="557"/>
        <end position="592"/>
    </location>
</feature>
<keyword evidence="12" id="KW-1185">Reference proteome</keyword>
<dbReference type="PANTHER" id="PTHR10631:SF3">
    <property type="entry name" value="TRNA (GUANINE(26)-N(2))-DIMETHYLTRANSFERASE"/>
    <property type="match status" value="1"/>
</dbReference>
<comment type="catalytic activity">
    <reaction evidence="8 9">
        <text>guanosine(26) in tRNA + 2 S-adenosyl-L-methionine = N(2)-dimethylguanosine(26) in tRNA + 2 S-adenosyl-L-homocysteine + 2 H(+)</text>
        <dbReference type="Rhea" id="RHEA:43140"/>
        <dbReference type="Rhea" id="RHEA-COMP:10359"/>
        <dbReference type="Rhea" id="RHEA-COMP:10360"/>
        <dbReference type="ChEBI" id="CHEBI:15378"/>
        <dbReference type="ChEBI" id="CHEBI:57856"/>
        <dbReference type="ChEBI" id="CHEBI:59789"/>
        <dbReference type="ChEBI" id="CHEBI:74269"/>
        <dbReference type="ChEBI" id="CHEBI:74513"/>
        <dbReference type="EC" id="2.1.1.216"/>
    </reaction>
</comment>
<dbReference type="PANTHER" id="PTHR10631">
    <property type="entry name" value="N 2 ,N 2 -DIMETHYLGUANOSINE TRNA METHYLTRANSFERASE"/>
    <property type="match status" value="1"/>
</dbReference>
<feature type="compositionally biased region" description="Basic and acidic residues" evidence="10">
    <location>
        <begin position="562"/>
        <end position="573"/>
    </location>
</feature>
<dbReference type="Gene3D" id="3.30.56.70">
    <property type="entry name" value="N2,N2-dimethylguanosine tRNA methyltransferase, C-terminal domain"/>
    <property type="match status" value="1"/>
</dbReference>
<keyword evidence="6 9" id="KW-0694">RNA-binding</keyword>
<evidence type="ECO:0000256" key="8">
    <source>
        <dbReference type="ARBA" id="ARBA00051897"/>
    </source>
</evidence>
<feature type="compositionally biased region" description="Basic and acidic residues" evidence="10">
    <location>
        <begin position="91"/>
        <end position="114"/>
    </location>
</feature>
<evidence type="ECO:0000256" key="9">
    <source>
        <dbReference type="PROSITE-ProRule" id="PRU00958"/>
    </source>
</evidence>
<evidence type="ECO:0000256" key="4">
    <source>
        <dbReference type="ARBA" id="ARBA00022691"/>
    </source>
</evidence>
<evidence type="ECO:0000256" key="1">
    <source>
        <dbReference type="ARBA" id="ARBA00022555"/>
    </source>
</evidence>
<organism evidence="11 12">
    <name type="scientific">Morchella conica CCBAS932</name>
    <dbReference type="NCBI Taxonomy" id="1392247"/>
    <lineage>
        <taxon>Eukaryota</taxon>
        <taxon>Fungi</taxon>
        <taxon>Dikarya</taxon>
        <taxon>Ascomycota</taxon>
        <taxon>Pezizomycotina</taxon>
        <taxon>Pezizomycetes</taxon>
        <taxon>Pezizales</taxon>
        <taxon>Morchellaceae</taxon>
        <taxon>Morchella</taxon>
    </lineage>
</organism>
<dbReference type="GO" id="GO:0000049">
    <property type="term" value="F:tRNA binding"/>
    <property type="evidence" value="ECO:0007669"/>
    <property type="project" value="UniProtKB-UniRule"/>
</dbReference>
<evidence type="ECO:0000256" key="6">
    <source>
        <dbReference type="ARBA" id="ARBA00022884"/>
    </source>
</evidence>
<dbReference type="EMBL" id="ML119107">
    <property type="protein sequence ID" value="RPB17038.1"/>
    <property type="molecule type" value="Genomic_DNA"/>
</dbReference>
<dbReference type="NCBIfam" id="TIGR00308">
    <property type="entry name" value="TRM1"/>
    <property type="match status" value="1"/>
</dbReference>
<dbReference type="GO" id="GO:0160104">
    <property type="term" value="F:tRNA (guanine(26)-N2)-dimethyltransferase activity"/>
    <property type="evidence" value="ECO:0007669"/>
    <property type="project" value="UniProtKB-UniRule"/>
</dbReference>
<dbReference type="FunFam" id="3.30.56.70:FF:000001">
    <property type="entry name" value="tRNA (guanine(26)-N(2))-dimethyltransferase"/>
    <property type="match status" value="1"/>
</dbReference>
<feature type="compositionally biased region" description="Basic and acidic residues" evidence="10">
    <location>
        <begin position="580"/>
        <end position="592"/>
    </location>
</feature>
<dbReference type="EC" id="2.1.1.216" evidence="7 9"/>
<feature type="region of interest" description="Disordered" evidence="10">
    <location>
        <begin position="91"/>
        <end position="122"/>
    </location>
</feature>
<proteinExistence type="inferred from homology"/>
<dbReference type="Gene3D" id="3.40.50.150">
    <property type="entry name" value="Vaccinia Virus protein VP39"/>
    <property type="match status" value="1"/>
</dbReference>
<keyword evidence="5 9" id="KW-0819">tRNA processing</keyword>
<evidence type="ECO:0000256" key="5">
    <source>
        <dbReference type="ARBA" id="ARBA00022694"/>
    </source>
</evidence>
<dbReference type="InterPro" id="IPR029063">
    <property type="entry name" value="SAM-dependent_MTases_sf"/>
</dbReference>
<accession>A0A3N4L5I7</accession>
<dbReference type="AlphaFoldDB" id="A0A3N4L5I7"/>
<dbReference type="OrthoDB" id="6349953at2759"/>
<dbReference type="InParanoid" id="A0A3N4L5I7"/>
<dbReference type="Pfam" id="PF02005">
    <property type="entry name" value="TRM"/>
    <property type="match status" value="1"/>
</dbReference>
<dbReference type="InterPro" id="IPR042296">
    <property type="entry name" value="tRNA_met_Trm1_C"/>
</dbReference>
<protein>
    <recommendedName>
        <fullName evidence="7 9">tRNA (guanine(26)-N(2))-dimethyltransferase</fullName>
        <ecNumber evidence="7 9">2.1.1.216</ecNumber>
    </recommendedName>
</protein>
<dbReference type="GO" id="GO:0002940">
    <property type="term" value="P:tRNA N2-guanine methylation"/>
    <property type="evidence" value="ECO:0007669"/>
    <property type="project" value="TreeGrafter"/>
</dbReference>
<dbReference type="FunCoup" id="A0A3N4L5I7">
    <property type="interactions" value="1197"/>
</dbReference>
<keyword evidence="2 9" id="KW-0489">Methyltransferase</keyword>
<evidence type="ECO:0000256" key="10">
    <source>
        <dbReference type="SAM" id="MobiDB-lite"/>
    </source>
</evidence>
<keyword evidence="3 9" id="KW-0808">Transferase</keyword>
<evidence type="ECO:0000256" key="2">
    <source>
        <dbReference type="ARBA" id="ARBA00022603"/>
    </source>
</evidence>
<dbReference type="Proteomes" id="UP000277580">
    <property type="component" value="Unassembled WGS sequence"/>
</dbReference>
<evidence type="ECO:0000313" key="12">
    <source>
        <dbReference type="Proteomes" id="UP000277580"/>
    </source>
</evidence>
<reference evidence="11 12" key="1">
    <citation type="journal article" date="2018" name="Nat. Ecol. Evol.">
        <title>Pezizomycetes genomes reveal the molecular basis of ectomycorrhizal truffle lifestyle.</title>
        <authorList>
            <person name="Murat C."/>
            <person name="Payen T."/>
            <person name="Noel B."/>
            <person name="Kuo A."/>
            <person name="Morin E."/>
            <person name="Chen J."/>
            <person name="Kohler A."/>
            <person name="Krizsan K."/>
            <person name="Balestrini R."/>
            <person name="Da Silva C."/>
            <person name="Montanini B."/>
            <person name="Hainaut M."/>
            <person name="Levati E."/>
            <person name="Barry K.W."/>
            <person name="Belfiori B."/>
            <person name="Cichocki N."/>
            <person name="Clum A."/>
            <person name="Dockter R.B."/>
            <person name="Fauchery L."/>
            <person name="Guy J."/>
            <person name="Iotti M."/>
            <person name="Le Tacon F."/>
            <person name="Lindquist E.A."/>
            <person name="Lipzen A."/>
            <person name="Malagnac F."/>
            <person name="Mello A."/>
            <person name="Molinier V."/>
            <person name="Miyauchi S."/>
            <person name="Poulain J."/>
            <person name="Riccioni C."/>
            <person name="Rubini A."/>
            <person name="Sitrit Y."/>
            <person name="Splivallo R."/>
            <person name="Traeger S."/>
            <person name="Wang M."/>
            <person name="Zifcakova L."/>
            <person name="Wipf D."/>
            <person name="Zambonelli A."/>
            <person name="Paolocci F."/>
            <person name="Nowrousian M."/>
            <person name="Ottonello S."/>
            <person name="Baldrian P."/>
            <person name="Spatafora J.W."/>
            <person name="Henrissat B."/>
            <person name="Nagy L.G."/>
            <person name="Aury J.M."/>
            <person name="Wincker P."/>
            <person name="Grigoriev I.V."/>
            <person name="Bonfante P."/>
            <person name="Martin F.M."/>
        </authorList>
    </citation>
    <scope>NUCLEOTIDE SEQUENCE [LARGE SCALE GENOMIC DNA]</scope>
    <source>
        <strain evidence="11 12">CCBAS932</strain>
    </source>
</reference>
<dbReference type="PROSITE" id="PS51626">
    <property type="entry name" value="SAM_MT_TRM1"/>
    <property type="match status" value="1"/>
</dbReference>
<evidence type="ECO:0000256" key="3">
    <source>
        <dbReference type="ARBA" id="ARBA00022679"/>
    </source>
</evidence>
<dbReference type="STRING" id="1392247.A0A3N4L5I7"/>
<evidence type="ECO:0000313" key="11">
    <source>
        <dbReference type="EMBL" id="RPB17038.1"/>
    </source>
</evidence>
<gene>
    <name evidence="11" type="ORF">P167DRAFT_516393</name>
</gene>
<evidence type="ECO:0000256" key="7">
    <source>
        <dbReference type="ARBA" id="ARBA00039099"/>
    </source>
</evidence>